<evidence type="ECO:0000313" key="2">
    <source>
        <dbReference type="EMBL" id="SOE15480.1"/>
    </source>
</evidence>
<name>A0A286I5V1_9HYPH</name>
<accession>A0A286I5V1</accession>
<dbReference type="InterPro" id="IPR000428">
    <property type="entry name" value="Cu-bd"/>
</dbReference>
<gene>
    <name evidence="2" type="ORF">SAMN05877838_1063</name>
</gene>
<proteinExistence type="predicted"/>
<keyword evidence="3" id="KW-1185">Reference proteome</keyword>
<dbReference type="AlphaFoldDB" id="A0A286I5V1"/>
<dbReference type="Pfam" id="PF00403">
    <property type="entry name" value="HMA"/>
    <property type="match status" value="1"/>
</dbReference>
<dbReference type="PROSITE" id="PS50846">
    <property type="entry name" value="HMA_2"/>
    <property type="match status" value="1"/>
</dbReference>
<dbReference type="InterPro" id="IPR006121">
    <property type="entry name" value="HMA_dom"/>
</dbReference>
<dbReference type="SUPFAM" id="SSF55008">
    <property type="entry name" value="HMA, heavy metal-associated domain"/>
    <property type="match status" value="1"/>
</dbReference>
<dbReference type="GO" id="GO:0006825">
    <property type="term" value="P:copper ion transport"/>
    <property type="evidence" value="ECO:0007669"/>
    <property type="project" value="InterPro"/>
</dbReference>
<sequence>MIVSMQIAGMHCGGCVRSVEKAGNAIEGVSNLSVDLENGKLTADVSRSGLTEMLKGAIEDCGFDVTRVTS</sequence>
<dbReference type="PRINTS" id="PR00944">
    <property type="entry name" value="CUEXPORT"/>
</dbReference>
<protein>
    <submittedName>
        <fullName evidence="2">Copper chaperone CopZ</fullName>
    </submittedName>
</protein>
<dbReference type="GO" id="GO:0005507">
    <property type="term" value="F:copper ion binding"/>
    <property type="evidence" value="ECO:0007669"/>
    <property type="project" value="InterPro"/>
</dbReference>
<dbReference type="Gene3D" id="3.30.70.100">
    <property type="match status" value="1"/>
</dbReference>
<organism evidence="2 3">
    <name type="scientific">Hoeflea halophila</name>
    <dbReference type="NCBI Taxonomy" id="714899"/>
    <lineage>
        <taxon>Bacteria</taxon>
        <taxon>Pseudomonadati</taxon>
        <taxon>Pseudomonadota</taxon>
        <taxon>Alphaproteobacteria</taxon>
        <taxon>Hyphomicrobiales</taxon>
        <taxon>Rhizobiaceae</taxon>
        <taxon>Hoeflea</taxon>
    </lineage>
</organism>
<dbReference type="RefSeq" id="WP_097105676.1">
    <property type="nucleotide sequence ID" value="NZ_OCPC01000001.1"/>
</dbReference>
<dbReference type="InterPro" id="IPR036163">
    <property type="entry name" value="HMA_dom_sf"/>
</dbReference>
<dbReference type="EMBL" id="OCPC01000001">
    <property type="protein sequence ID" value="SOE15480.1"/>
    <property type="molecule type" value="Genomic_DNA"/>
</dbReference>
<evidence type="ECO:0000313" key="3">
    <source>
        <dbReference type="Proteomes" id="UP000219465"/>
    </source>
</evidence>
<dbReference type="OrthoDB" id="9801832at2"/>
<dbReference type="CDD" id="cd00371">
    <property type="entry name" value="HMA"/>
    <property type="match status" value="1"/>
</dbReference>
<dbReference type="Proteomes" id="UP000219465">
    <property type="component" value="Unassembled WGS sequence"/>
</dbReference>
<reference evidence="3" key="1">
    <citation type="submission" date="2017-08" db="EMBL/GenBank/DDBJ databases">
        <authorList>
            <person name="Varghese N."/>
            <person name="Submissions S."/>
        </authorList>
    </citation>
    <scope>NUCLEOTIDE SEQUENCE [LARGE SCALE GENOMIC DNA]</scope>
    <source>
        <strain evidence="3">KCTC 23107</strain>
    </source>
</reference>
<feature type="domain" description="HMA" evidence="1">
    <location>
        <begin position="1"/>
        <end position="66"/>
    </location>
</feature>
<evidence type="ECO:0000259" key="1">
    <source>
        <dbReference type="PROSITE" id="PS50846"/>
    </source>
</evidence>